<dbReference type="Proteomes" id="UP000003150">
    <property type="component" value="Unassembled WGS sequence"/>
</dbReference>
<dbReference type="HOGENOM" id="CLU_3113682_0_0_11"/>
<dbReference type="EMBL" id="ACYT02000032">
    <property type="protein sequence ID" value="EFF79850.1"/>
    <property type="molecule type" value="Genomic_DNA"/>
</dbReference>
<sequence length="50" mass="5533">MVAVSFGREIVRPARSKYPKFGVFVLAGRVFRGRAAGAAVLGEFFRATEW</sequence>
<protein>
    <submittedName>
        <fullName evidence="1">Uncharacterized protein</fullName>
    </submittedName>
</protein>
<proteinExistence type="predicted"/>
<evidence type="ECO:0000313" key="1">
    <source>
        <dbReference type="EMBL" id="EFF79850.1"/>
    </source>
</evidence>
<reference evidence="1 2" key="1">
    <citation type="submission" date="2009-10" db="EMBL/GenBank/DDBJ databases">
        <authorList>
            <person name="Weinstock G."/>
            <person name="Sodergren E."/>
            <person name="Clifton S."/>
            <person name="Fulton L."/>
            <person name="Fulton B."/>
            <person name="Courtney L."/>
            <person name="Fronick C."/>
            <person name="Harrison M."/>
            <person name="Strong C."/>
            <person name="Farmer C."/>
            <person name="Delahaunty K."/>
            <person name="Markovic C."/>
            <person name="Hall O."/>
            <person name="Minx P."/>
            <person name="Tomlinson C."/>
            <person name="Mitreva M."/>
            <person name="Nelson J."/>
            <person name="Hou S."/>
            <person name="Wollam A."/>
            <person name="Pepin K.H."/>
            <person name="Johnson M."/>
            <person name="Bhonagiri V."/>
            <person name="Nash W.E."/>
            <person name="Warren W."/>
            <person name="Chinwalla A."/>
            <person name="Mardis E.R."/>
            <person name="Wilson R.K."/>
        </authorList>
    </citation>
    <scope>NUCLEOTIDE SEQUENCE [LARGE SCALE GENOMIC DNA]</scope>
    <source>
        <strain evidence="1 2">F0309</strain>
    </source>
</reference>
<gene>
    <name evidence="1" type="ORF">HMPREF0970_01201</name>
</gene>
<accession>D4TZ22</accession>
<name>D4TZ22_9ACTO</name>
<organism evidence="1 2">
    <name type="scientific">Schaalia odontolytica F0309</name>
    <dbReference type="NCBI Taxonomy" id="649742"/>
    <lineage>
        <taxon>Bacteria</taxon>
        <taxon>Bacillati</taxon>
        <taxon>Actinomycetota</taxon>
        <taxon>Actinomycetes</taxon>
        <taxon>Actinomycetales</taxon>
        <taxon>Actinomycetaceae</taxon>
        <taxon>Schaalia</taxon>
    </lineage>
</organism>
<dbReference type="AlphaFoldDB" id="D4TZ22"/>
<evidence type="ECO:0000313" key="2">
    <source>
        <dbReference type="Proteomes" id="UP000003150"/>
    </source>
</evidence>
<comment type="caution">
    <text evidence="1">The sequence shown here is derived from an EMBL/GenBank/DDBJ whole genome shotgun (WGS) entry which is preliminary data.</text>
</comment>